<evidence type="ECO:0000313" key="3">
    <source>
        <dbReference type="Proteomes" id="UP000314294"/>
    </source>
</evidence>
<comment type="caution">
    <text evidence="2">The sequence shown here is derived from an EMBL/GenBank/DDBJ whole genome shotgun (WGS) entry which is preliminary data.</text>
</comment>
<evidence type="ECO:0000256" key="1">
    <source>
        <dbReference type="SAM" id="MobiDB-lite"/>
    </source>
</evidence>
<evidence type="ECO:0000313" key="2">
    <source>
        <dbReference type="EMBL" id="TNN27531.1"/>
    </source>
</evidence>
<dbReference type="AlphaFoldDB" id="A0A4Z2EFW4"/>
<feature type="region of interest" description="Disordered" evidence="1">
    <location>
        <begin position="1"/>
        <end position="102"/>
    </location>
</feature>
<reference evidence="2 3" key="1">
    <citation type="submission" date="2019-03" db="EMBL/GenBank/DDBJ databases">
        <title>First draft genome of Liparis tanakae, snailfish: a comprehensive survey of snailfish specific genes.</title>
        <authorList>
            <person name="Kim W."/>
            <person name="Song I."/>
            <person name="Jeong J.-H."/>
            <person name="Kim D."/>
            <person name="Kim S."/>
            <person name="Ryu S."/>
            <person name="Song J.Y."/>
            <person name="Lee S.K."/>
        </authorList>
    </citation>
    <scope>NUCLEOTIDE SEQUENCE [LARGE SCALE GENOMIC DNA]</scope>
    <source>
        <tissue evidence="2">Muscle</tissue>
    </source>
</reference>
<feature type="region of interest" description="Disordered" evidence="1">
    <location>
        <begin position="153"/>
        <end position="172"/>
    </location>
</feature>
<organism evidence="2 3">
    <name type="scientific">Liparis tanakae</name>
    <name type="common">Tanaka's snailfish</name>
    <dbReference type="NCBI Taxonomy" id="230148"/>
    <lineage>
        <taxon>Eukaryota</taxon>
        <taxon>Metazoa</taxon>
        <taxon>Chordata</taxon>
        <taxon>Craniata</taxon>
        <taxon>Vertebrata</taxon>
        <taxon>Euteleostomi</taxon>
        <taxon>Actinopterygii</taxon>
        <taxon>Neopterygii</taxon>
        <taxon>Teleostei</taxon>
        <taxon>Neoteleostei</taxon>
        <taxon>Acanthomorphata</taxon>
        <taxon>Eupercaria</taxon>
        <taxon>Perciformes</taxon>
        <taxon>Cottioidei</taxon>
        <taxon>Cottales</taxon>
        <taxon>Liparidae</taxon>
        <taxon>Liparis</taxon>
    </lineage>
</organism>
<gene>
    <name evidence="2" type="ORF">EYF80_062324</name>
</gene>
<dbReference type="Proteomes" id="UP000314294">
    <property type="component" value="Unassembled WGS sequence"/>
</dbReference>
<feature type="compositionally biased region" description="Low complexity" evidence="1">
    <location>
        <begin position="90"/>
        <end position="102"/>
    </location>
</feature>
<name>A0A4Z2EFW4_9TELE</name>
<sequence length="220" mass="23799">MSPEPGEPDRSLLDRPGGTGPDRGLLDRPGGTGPARGNRTSPGEPDRTGGYWTGPGEPDRTGGYWTGPGEPDRTGGAGPVRGLLDRPVGSYQSCSSKHSSHVVLVDHKTRPDRFRPPEGLGPPGSSWNPQLLHEDSSVESHDQQHLILNGAMATRNHDKPPGTQPDRSWSSRSTWSSIEEQVLLVLQVHLVLYRGAGPPGPPERSWSSRQELVYLVHLVL</sequence>
<protein>
    <submittedName>
        <fullName evidence="2">Uncharacterized protein</fullName>
    </submittedName>
</protein>
<keyword evidence="3" id="KW-1185">Reference proteome</keyword>
<dbReference type="EMBL" id="SRLO01008129">
    <property type="protein sequence ID" value="TNN27531.1"/>
    <property type="molecule type" value="Genomic_DNA"/>
</dbReference>
<proteinExistence type="predicted"/>
<accession>A0A4Z2EFW4</accession>